<protein>
    <submittedName>
        <fullName evidence="12">TolC family outer membrane protein</fullName>
    </submittedName>
</protein>
<comment type="caution">
    <text evidence="12">The sequence shown here is derived from an EMBL/GenBank/DDBJ whole genome shotgun (WGS) entry which is preliminary data.</text>
</comment>
<proteinExistence type="inferred from homology"/>
<comment type="similarity">
    <text evidence="2">Belongs to the outer membrane factor (OMF) (TC 1.B.17) family.</text>
</comment>
<dbReference type="CDD" id="cd07185">
    <property type="entry name" value="OmpA_C-like"/>
    <property type="match status" value="1"/>
</dbReference>
<sequence length="646" mass="70402">MNFRPKRIFGSTLIALLALSLPMASHALELKDTIEQTLKNNAEVRMKWHTFRASLEERGIAEAGFKPTVDLSYATAREKNKVPTTTGGTSTSSFTRHGYNLALSQNIFAGFITTNQVKQLDYTSRARYFEYLAAAEQQGLESVRAFVDVVRYSKLVNIAEENYAIHKGIYEQILQRVTQGVGRRVDLEQIAGRLALAESNLVNELSNLNDVSARYARITGEVPANELQLPALNLGLIPAANDLMVLADKSNPSLQAARAFYRAAEAEIDVRRGAFSPTLDLRANKAATTNKDGVKGRTNEQAVELAVNLNLYRGGADRARLASATERRDEAEALGVKACRDMRQQVSIAYNDSVRISSQLESLRQHQLSTEKARDAYRKQFDIGQRTLLDMLDSENELFESRRELLNAELNQQLATYRVLGESGRLMEVMQLKPKDDGGNNDSDLTAPSCPTSYVAPIPLDASKIPARSFNSGAELAPIVANTTPVSPSRDITVNLQVQFDLNSAKIRAESLPMLDQLASTLQMPQLAQKRFLVEGHTDSTGNAASNLALSQQRAQSVQAYLVSRGIPASRMDSVGRGSTQPLPNKAANDPQNRRVAVVMQETAARQATAPVPVPANAARTAPAAAGKSGAAPLIRRAAPATSTTK</sequence>
<evidence type="ECO:0000256" key="9">
    <source>
        <dbReference type="SAM" id="MobiDB-lite"/>
    </source>
</evidence>
<feature type="region of interest" description="Disordered" evidence="9">
    <location>
        <begin position="571"/>
        <end position="591"/>
    </location>
</feature>
<dbReference type="InterPro" id="IPR006664">
    <property type="entry name" value="OMP_bac"/>
</dbReference>
<feature type="signal peptide" evidence="10">
    <location>
        <begin position="1"/>
        <end position="27"/>
    </location>
</feature>
<feature type="region of interest" description="Disordered" evidence="9">
    <location>
        <begin position="604"/>
        <end position="646"/>
    </location>
</feature>
<dbReference type="PANTHER" id="PTHR30026:SF22">
    <property type="entry name" value="OUTER MEMBRANE EFFLUX PROTEIN"/>
    <property type="match status" value="1"/>
</dbReference>
<evidence type="ECO:0000256" key="2">
    <source>
        <dbReference type="ARBA" id="ARBA00007613"/>
    </source>
</evidence>
<dbReference type="PANTHER" id="PTHR30026">
    <property type="entry name" value="OUTER MEMBRANE PROTEIN TOLC"/>
    <property type="match status" value="1"/>
</dbReference>
<dbReference type="PRINTS" id="PR01021">
    <property type="entry name" value="OMPADOMAIN"/>
</dbReference>
<feature type="compositionally biased region" description="Low complexity" evidence="9">
    <location>
        <begin position="608"/>
        <end position="633"/>
    </location>
</feature>
<reference evidence="12 13" key="1">
    <citation type="submission" date="2023-01" db="EMBL/GenBank/DDBJ databases">
        <title>Novel species of the genus Vogesella isolated from rivers.</title>
        <authorList>
            <person name="Lu H."/>
        </authorList>
    </citation>
    <scope>NUCLEOTIDE SEQUENCE [LARGE SCALE GENOMIC DNA]</scope>
    <source>
        <strain evidence="12 13">DC21W</strain>
    </source>
</reference>
<dbReference type="SUPFAM" id="SSF103088">
    <property type="entry name" value="OmpA-like"/>
    <property type="match status" value="1"/>
</dbReference>
<feature type="domain" description="OmpA-like" evidence="11">
    <location>
        <begin position="487"/>
        <end position="604"/>
    </location>
</feature>
<evidence type="ECO:0000313" key="13">
    <source>
        <dbReference type="Proteomes" id="UP001219956"/>
    </source>
</evidence>
<dbReference type="Pfam" id="PF02321">
    <property type="entry name" value="OEP"/>
    <property type="match status" value="2"/>
</dbReference>
<keyword evidence="5" id="KW-0812">Transmembrane</keyword>
<keyword evidence="4" id="KW-1134">Transmembrane beta strand</keyword>
<evidence type="ECO:0000313" key="12">
    <source>
        <dbReference type="EMBL" id="MDC7718985.1"/>
    </source>
</evidence>
<keyword evidence="3" id="KW-0813">Transport</keyword>
<dbReference type="InterPro" id="IPR006665">
    <property type="entry name" value="OmpA-like"/>
</dbReference>
<dbReference type="InterPro" id="IPR003423">
    <property type="entry name" value="OMP_efflux"/>
</dbReference>
<keyword evidence="7" id="KW-0998">Cell outer membrane</keyword>
<keyword evidence="13" id="KW-1185">Reference proteome</keyword>
<keyword evidence="6 8" id="KW-0472">Membrane</keyword>
<name>A0ABT5J383_9NEIS</name>
<dbReference type="Gene3D" id="1.20.1600.10">
    <property type="entry name" value="Outer membrane efflux proteins (OEP)"/>
    <property type="match status" value="1"/>
</dbReference>
<dbReference type="Gene3D" id="3.30.1330.60">
    <property type="entry name" value="OmpA-like domain"/>
    <property type="match status" value="1"/>
</dbReference>
<dbReference type="SUPFAM" id="SSF56954">
    <property type="entry name" value="Outer membrane efflux proteins (OEP)"/>
    <property type="match status" value="1"/>
</dbReference>
<dbReference type="InterPro" id="IPR010130">
    <property type="entry name" value="T1SS_OMP_TolC"/>
</dbReference>
<evidence type="ECO:0000256" key="4">
    <source>
        <dbReference type="ARBA" id="ARBA00022452"/>
    </source>
</evidence>
<dbReference type="RefSeq" id="WP_272753183.1">
    <property type="nucleotide sequence ID" value="NZ_JAQQLF010000029.1"/>
</dbReference>
<keyword evidence="10" id="KW-0732">Signal</keyword>
<evidence type="ECO:0000259" key="11">
    <source>
        <dbReference type="PROSITE" id="PS51123"/>
    </source>
</evidence>
<evidence type="ECO:0000256" key="10">
    <source>
        <dbReference type="SAM" id="SignalP"/>
    </source>
</evidence>
<dbReference type="Proteomes" id="UP001219956">
    <property type="component" value="Unassembled WGS sequence"/>
</dbReference>
<gene>
    <name evidence="12" type="ORF">PQU95_17420</name>
</gene>
<evidence type="ECO:0000256" key="5">
    <source>
        <dbReference type="ARBA" id="ARBA00022692"/>
    </source>
</evidence>
<evidence type="ECO:0000256" key="3">
    <source>
        <dbReference type="ARBA" id="ARBA00022448"/>
    </source>
</evidence>
<comment type="subcellular location">
    <subcellularLocation>
        <location evidence="1">Cell outer membrane</location>
    </subcellularLocation>
</comment>
<feature type="chain" id="PRO_5045407426" evidence="10">
    <location>
        <begin position="28"/>
        <end position="646"/>
    </location>
</feature>
<evidence type="ECO:0000256" key="8">
    <source>
        <dbReference type="PROSITE-ProRule" id="PRU00473"/>
    </source>
</evidence>
<dbReference type="NCBIfam" id="TIGR01844">
    <property type="entry name" value="type_I_sec_TolC"/>
    <property type="match status" value="1"/>
</dbReference>
<accession>A0ABT5J383</accession>
<dbReference type="Pfam" id="PF00691">
    <property type="entry name" value="OmpA"/>
    <property type="match status" value="1"/>
</dbReference>
<dbReference type="PROSITE" id="PS51123">
    <property type="entry name" value="OMPA_2"/>
    <property type="match status" value="1"/>
</dbReference>
<dbReference type="InterPro" id="IPR036737">
    <property type="entry name" value="OmpA-like_sf"/>
</dbReference>
<dbReference type="EMBL" id="JAQQLF010000029">
    <property type="protein sequence ID" value="MDC7718985.1"/>
    <property type="molecule type" value="Genomic_DNA"/>
</dbReference>
<evidence type="ECO:0000256" key="1">
    <source>
        <dbReference type="ARBA" id="ARBA00004442"/>
    </source>
</evidence>
<evidence type="ECO:0000256" key="7">
    <source>
        <dbReference type="ARBA" id="ARBA00023237"/>
    </source>
</evidence>
<dbReference type="InterPro" id="IPR051906">
    <property type="entry name" value="TolC-like"/>
</dbReference>
<organism evidence="12 13">
    <name type="scientific">Vogesella aquatica</name>
    <dbReference type="NCBI Taxonomy" id="2984206"/>
    <lineage>
        <taxon>Bacteria</taxon>
        <taxon>Pseudomonadati</taxon>
        <taxon>Pseudomonadota</taxon>
        <taxon>Betaproteobacteria</taxon>
        <taxon>Neisseriales</taxon>
        <taxon>Chromobacteriaceae</taxon>
        <taxon>Vogesella</taxon>
    </lineage>
</organism>
<evidence type="ECO:0000256" key="6">
    <source>
        <dbReference type="ARBA" id="ARBA00023136"/>
    </source>
</evidence>